<evidence type="ECO:0000256" key="3">
    <source>
        <dbReference type="ARBA" id="ARBA00022801"/>
    </source>
</evidence>
<evidence type="ECO:0000256" key="2">
    <source>
        <dbReference type="ARBA" id="ARBA00022670"/>
    </source>
</evidence>
<evidence type="ECO:0000313" key="7">
    <source>
        <dbReference type="Proteomes" id="UP000586722"/>
    </source>
</evidence>
<dbReference type="PROSITE" id="PS51935">
    <property type="entry name" value="NLPC_P60"/>
    <property type="match status" value="1"/>
</dbReference>
<dbReference type="InterPro" id="IPR038765">
    <property type="entry name" value="Papain-like_cys_pep_sf"/>
</dbReference>
<protein>
    <submittedName>
        <fullName evidence="6">Peptidase P60</fullName>
    </submittedName>
</protein>
<dbReference type="Proteomes" id="UP000586722">
    <property type="component" value="Unassembled WGS sequence"/>
</dbReference>
<organism evidence="6 7">
    <name type="scientific">Pannonibacter tanglangensis</name>
    <dbReference type="NCBI Taxonomy" id="2750084"/>
    <lineage>
        <taxon>Bacteria</taxon>
        <taxon>Pseudomonadati</taxon>
        <taxon>Pseudomonadota</taxon>
        <taxon>Alphaproteobacteria</taxon>
        <taxon>Hyphomicrobiales</taxon>
        <taxon>Stappiaceae</taxon>
        <taxon>Pannonibacter</taxon>
    </lineage>
</organism>
<feature type="domain" description="NlpC/P60" evidence="5">
    <location>
        <begin position="9"/>
        <end position="151"/>
    </location>
</feature>
<dbReference type="InterPro" id="IPR011929">
    <property type="entry name" value="Phage_pept_NlpC/P60"/>
</dbReference>
<proteinExistence type="inferred from homology"/>
<keyword evidence="7" id="KW-1185">Reference proteome</keyword>
<reference evidence="7" key="1">
    <citation type="submission" date="2020-01" db="EMBL/GenBank/DDBJ databases">
        <authorList>
            <person name="Fang Y."/>
            <person name="Sun R."/>
            <person name="Nie L."/>
            <person name="He J."/>
            <person name="Hao L."/>
            <person name="Wang L."/>
            <person name="Su S."/>
            <person name="Lv E."/>
            <person name="Zhang Z."/>
            <person name="Xie R."/>
            <person name="Liu H."/>
        </authorList>
    </citation>
    <scope>NUCLEOTIDE SEQUENCE [LARGE SCALE GENOMIC DNA]</scope>
    <source>
        <strain evidence="7">XCT-53</strain>
    </source>
</reference>
<evidence type="ECO:0000256" key="1">
    <source>
        <dbReference type="ARBA" id="ARBA00007074"/>
    </source>
</evidence>
<accession>A0A7X5F483</accession>
<dbReference type="AlphaFoldDB" id="A0A7X5F483"/>
<dbReference type="EMBL" id="JAABLQ010000001">
    <property type="protein sequence ID" value="NBN78460.1"/>
    <property type="molecule type" value="Genomic_DNA"/>
</dbReference>
<comment type="similarity">
    <text evidence="1">Belongs to the peptidase C40 family.</text>
</comment>
<dbReference type="Pfam" id="PF00877">
    <property type="entry name" value="NLPC_P60"/>
    <property type="match status" value="1"/>
</dbReference>
<sequence length="158" mass="17462">MEAHLSAEPLDRRVLLAAARRWIGTPYRHQASLKGAGCDCLGLIRGLWREYLGDEPEPLPPYAPDWAEAADGPEAETLLAAAERWLVPVSLDQRQPGDVLLFRWRDGAPVKHAGILSTGAQLIHAYERVGVIECPLGTAWARRITHVFSFPGALPWQP</sequence>
<comment type="caution">
    <text evidence="6">The sequence shown here is derived from an EMBL/GenBank/DDBJ whole genome shotgun (WGS) entry which is preliminary data.</text>
</comment>
<dbReference type="SUPFAM" id="SSF54001">
    <property type="entry name" value="Cysteine proteinases"/>
    <property type="match status" value="1"/>
</dbReference>
<keyword evidence="2" id="KW-0645">Protease</keyword>
<dbReference type="GO" id="GO:0006508">
    <property type="term" value="P:proteolysis"/>
    <property type="evidence" value="ECO:0007669"/>
    <property type="project" value="UniProtKB-KW"/>
</dbReference>
<gene>
    <name evidence="6" type="ORF">GWI72_09290</name>
</gene>
<keyword evidence="3" id="KW-0378">Hydrolase</keyword>
<evidence type="ECO:0000256" key="4">
    <source>
        <dbReference type="ARBA" id="ARBA00022807"/>
    </source>
</evidence>
<dbReference type="GO" id="GO:0008234">
    <property type="term" value="F:cysteine-type peptidase activity"/>
    <property type="evidence" value="ECO:0007669"/>
    <property type="project" value="UniProtKB-KW"/>
</dbReference>
<evidence type="ECO:0000313" key="6">
    <source>
        <dbReference type="EMBL" id="NBN78460.1"/>
    </source>
</evidence>
<name>A0A7X5F483_9HYPH</name>
<dbReference type="InterPro" id="IPR000064">
    <property type="entry name" value="NLP_P60_dom"/>
</dbReference>
<dbReference type="NCBIfam" id="TIGR02219">
    <property type="entry name" value="phage_NlpC_fam"/>
    <property type="match status" value="1"/>
</dbReference>
<evidence type="ECO:0000259" key="5">
    <source>
        <dbReference type="PROSITE" id="PS51935"/>
    </source>
</evidence>
<dbReference type="Gene3D" id="3.90.1720.10">
    <property type="entry name" value="endopeptidase domain like (from Nostoc punctiforme)"/>
    <property type="match status" value="1"/>
</dbReference>
<dbReference type="RefSeq" id="WP_161708458.1">
    <property type="nucleotide sequence ID" value="NZ_JAABLQ010000001.1"/>
</dbReference>
<keyword evidence="4" id="KW-0788">Thiol protease</keyword>